<dbReference type="OrthoDB" id="1306280at2759"/>
<dbReference type="PANTHER" id="PTHR47723:SF19">
    <property type="entry name" value="POLYNUCLEOTIDYL TRANSFERASE, RIBONUCLEASE H-LIKE SUPERFAMILY PROTEIN"/>
    <property type="match status" value="1"/>
</dbReference>
<dbReference type="InterPro" id="IPR002156">
    <property type="entry name" value="RNaseH_domain"/>
</dbReference>
<dbReference type="GO" id="GO:0003676">
    <property type="term" value="F:nucleic acid binding"/>
    <property type="evidence" value="ECO:0007669"/>
    <property type="project" value="InterPro"/>
</dbReference>
<gene>
    <name evidence="2" type="ORF">HRI_002309700</name>
</gene>
<reference evidence="2" key="1">
    <citation type="submission" date="2023-05" db="EMBL/GenBank/DDBJ databases">
        <title>Genome and transcriptome analyses reveal genes involved in the formation of fine ridges on petal epidermal cells in Hibiscus trionum.</title>
        <authorList>
            <person name="Koshimizu S."/>
            <person name="Masuda S."/>
            <person name="Ishii T."/>
            <person name="Shirasu K."/>
            <person name="Hoshino A."/>
            <person name="Arita M."/>
        </authorList>
    </citation>
    <scope>NUCLEOTIDE SEQUENCE</scope>
    <source>
        <strain evidence="2">Hamamatsu line</strain>
    </source>
</reference>
<dbReference type="SUPFAM" id="SSF53098">
    <property type="entry name" value="Ribonuclease H-like"/>
    <property type="match status" value="1"/>
</dbReference>
<accession>A0A9W7M3B9</accession>
<evidence type="ECO:0000313" key="2">
    <source>
        <dbReference type="EMBL" id="GMI86404.1"/>
    </source>
</evidence>
<dbReference type="EMBL" id="BSYR01000021">
    <property type="protein sequence ID" value="GMI86404.1"/>
    <property type="molecule type" value="Genomic_DNA"/>
</dbReference>
<sequence length="140" mass="16044">MAVIRGVIRDHNGDWLFGFARIIGVCNVLMSELWAVSDALVHCFRLGWRKVVVETDNVTVADIFNRRSNALYESALVADIMEMLGRNWEVEIQHINQKTNIVANRLAALLRGSEMSDHLFRTPPKFILDCFNFDKDHVIT</sequence>
<proteinExistence type="predicted"/>
<dbReference type="InterPro" id="IPR036397">
    <property type="entry name" value="RNaseH_sf"/>
</dbReference>
<organism evidence="2 3">
    <name type="scientific">Hibiscus trionum</name>
    <name type="common">Flower of an hour</name>
    <dbReference type="NCBI Taxonomy" id="183268"/>
    <lineage>
        <taxon>Eukaryota</taxon>
        <taxon>Viridiplantae</taxon>
        <taxon>Streptophyta</taxon>
        <taxon>Embryophyta</taxon>
        <taxon>Tracheophyta</taxon>
        <taxon>Spermatophyta</taxon>
        <taxon>Magnoliopsida</taxon>
        <taxon>eudicotyledons</taxon>
        <taxon>Gunneridae</taxon>
        <taxon>Pentapetalae</taxon>
        <taxon>rosids</taxon>
        <taxon>malvids</taxon>
        <taxon>Malvales</taxon>
        <taxon>Malvaceae</taxon>
        <taxon>Malvoideae</taxon>
        <taxon>Hibiscus</taxon>
    </lineage>
</organism>
<feature type="domain" description="RNase H type-1" evidence="1">
    <location>
        <begin position="2"/>
        <end position="108"/>
    </location>
</feature>
<comment type="caution">
    <text evidence="2">The sequence shown here is derived from an EMBL/GenBank/DDBJ whole genome shotgun (WGS) entry which is preliminary data.</text>
</comment>
<dbReference type="InterPro" id="IPR012337">
    <property type="entry name" value="RNaseH-like_sf"/>
</dbReference>
<keyword evidence="3" id="KW-1185">Reference proteome</keyword>
<dbReference type="AlphaFoldDB" id="A0A9W7M3B9"/>
<dbReference type="Pfam" id="PF13456">
    <property type="entry name" value="RVT_3"/>
    <property type="match status" value="1"/>
</dbReference>
<protein>
    <recommendedName>
        <fullName evidence="1">RNase H type-1 domain-containing protein</fullName>
    </recommendedName>
</protein>
<dbReference type="InterPro" id="IPR053151">
    <property type="entry name" value="RNase_H-like"/>
</dbReference>
<dbReference type="CDD" id="cd06222">
    <property type="entry name" value="RNase_H_like"/>
    <property type="match status" value="1"/>
</dbReference>
<evidence type="ECO:0000259" key="1">
    <source>
        <dbReference type="Pfam" id="PF13456"/>
    </source>
</evidence>
<dbReference type="Proteomes" id="UP001165190">
    <property type="component" value="Unassembled WGS sequence"/>
</dbReference>
<dbReference type="Gene3D" id="3.30.420.10">
    <property type="entry name" value="Ribonuclease H-like superfamily/Ribonuclease H"/>
    <property type="match status" value="1"/>
</dbReference>
<dbReference type="GO" id="GO:0004523">
    <property type="term" value="F:RNA-DNA hybrid ribonuclease activity"/>
    <property type="evidence" value="ECO:0007669"/>
    <property type="project" value="InterPro"/>
</dbReference>
<dbReference type="InterPro" id="IPR044730">
    <property type="entry name" value="RNase_H-like_dom_plant"/>
</dbReference>
<dbReference type="PANTHER" id="PTHR47723">
    <property type="entry name" value="OS05G0353850 PROTEIN"/>
    <property type="match status" value="1"/>
</dbReference>
<name>A0A9W7M3B9_HIBTR</name>
<evidence type="ECO:0000313" key="3">
    <source>
        <dbReference type="Proteomes" id="UP001165190"/>
    </source>
</evidence>